<accession>A0A162NI51</accession>
<evidence type="ECO:0000256" key="7">
    <source>
        <dbReference type="ARBA" id="ARBA00022989"/>
    </source>
</evidence>
<keyword evidence="3 10" id="KW-0328">Glycosyltransferase</keyword>
<keyword evidence="7 10" id="KW-1133">Transmembrane helix</keyword>
<evidence type="ECO:0000256" key="5">
    <source>
        <dbReference type="ARBA" id="ARBA00022692"/>
    </source>
</evidence>
<dbReference type="EMBL" id="KV440990">
    <property type="protein sequence ID" value="OAD69894.1"/>
    <property type="molecule type" value="Genomic_DNA"/>
</dbReference>
<dbReference type="RefSeq" id="XP_018287934.1">
    <property type="nucleotide sequence ID" value="XM_018432211.1"/>
</dbReference>
<dbReference type="GO" id="GO:0005789">
    <property type="term" value="C:endoplasmic reticulum membrane"/>
    <property type="evidence" value="ECO:0007669"/>
    <property type="project" value="UniProtKB-SubCell"/>
</dbReference>
<dbReference type="InParanoid" id="A0A162NI51"/>
<dbReference type="OrthoDB" id="416834at2759"/>
<keyword evidence="6 10" id="KW-0256">Endoplasmic reticulum</keyword>
<gene>
    <name evidence="12" type="ORF">PHYBLDRAFT_149075</name>
</gene>
<evidence type="ECO:0000256" key="10">
    <source>
        <dbReference type="RuleBase" id="RU363075"/>
    </source>
</evidence>
<dbReference type="Pfam" id="PF03901">
    <property type="entry name" value="Glyco_transf_22"/>
    <property type="match status" value="1"/>
</dbReference>
<proteinExistence type="inferred from homology"/>
<dbReference type="AlphaFoldDB" id="A0A162NI51"/>
<dbReference type="FunCoup" id="A0A162NI51">
    <property type="interactions" value="580"/>
</dbReference>
<keyword evidence="5 10" id="KW-0812">Transmembrane</keyword>
<comment type="subcellular location">
    <subcellularLocation>
        <location evidence="1 10">Endoplasmic reticulum membrane</location>
        <topology evidence="1 10">Multi-pass membrane protein</topology>
    </subcellularLocation>
</comment>
<feature type="transmembrane region" description="Helical" evidence="10">
    <location>
        <begin position="191"/>
        <end position="212"/>
    </location>
</feature>
<evidence type="ECO:0000256" key="1">
    <source>
        <dbReference type="ARBA" id="ARBA00004477"/>
    </source>
</evidence>
<evidence type="ECO:0000256" key="11">
    <source>
        <dbReference type="SAM" id="SignalP"/>
    </source>
</evidence>
<feature type="chain" id="PRO_5007838128" description="Mannosyltransferase" evidence="11">
    <location>
        <begin position="19"/>
        <end position="495"/>
    </location>
</feature>
<keyword evidence="8 10" id="KW-0472">Membrane</keyword>
<evidence type="ECO:0000256" key="8">
    <source>
        <dbReference type="ARBA" id="ARBA00023136"/>
    </source>
</evidence>
<feature type="transmembrane region" description="Helical" evidence="10">
    <location>
        <begin position="84"/>
        <end position="107"/>
    </location>
</feature>
<dbReference type="PANTHER" id="PTHR22760">
    <property type="entry name" value="GLYCOSYLTRANSFERASE"/>
    <property type="match status" value="1"/>
</dbReference>
<feature type="transmembrane region" description="Helical" evidence="10">
    <location>
        <begin position="119"/>
        <end position="136"/>
    </location>
</feature>
<keyword evidence="4" id="KW-0808">Transferase</keyword>
<keyword evidence="13" id="KW-1185">Reference proteome</keyword>
<comment type="function">
    <text evidence="9">Mannosyltransferase involved in glycosylphosphatidylinositol-anchor biosynthesis. Transfers the third mannose to Man2-GlcN-acyl-PI during GPI precursor assembly.</text>
</comment>
<feature type="transmembrane region" description="Helical" evidence="10">
    <location>
        <begin position="255"/>
        <end position="272"/>
    </location>
</feature>
<dbReference type="InterPro" id="IPR005599">
    <property type="entry name" value="GPI_mannosylTrfase"/>
</dbReference>
<sequence length="495" mass="57853">MRSTKIFIICVIFRLVNAIFTRTYDNPDEYWQSQEWHERIRSYTHPLVFATLYKCIQLLGLEETDALIVSPRLLQGFFSAVADYGTYTLAIRIFGITIEPYILFMTLCSWYNFFMAGRTLSNCMEMVLTILALNYWPLQNCPDQNWRKHLRFSLGLASLACLMRPTNGIVWLFLGLHLLANRPRYRWEIAFEAATIVSIAVIINTLLDTHIYTGSWYNVFHEPVIAPLTFFRLNVLASVSLFYGVHPWHWYISQGLPVMTTTLLPLVVYGVWRIQKSFNNNTSIRALPFLKLVLWVVSVYSLLSHKEFRFLFPIFPLLLIFAAFGLEQVPSKKWRRWIVIGLVGTQLPLSIYLSLWHQRGVMDTMLWLRQEARNSPISIHVLMPCHSTPYQSILHSKSTPIKFLTCEPPLVGQSTAGYMDEADVFYADPVAFVSTFDTWPTHIVMFESVQAQLKNTLHQYEICKRFFNSHWHDDWRRQGDILVLCRNKETRQIHE</sequence>
<organism evidence="12 13">
    <name type="scientific">Phycomyces blakesleeanus (strain ATCC 8743b / DSM 1359 / FGSC 10004 / NBRC 33097 / NRRL 1555)</name>
    <dbReference type="NCBI Taxonomy" id="763407"/>
    <lineage>
        <taxon>Eukaryota</taxon>
        <taxon>Fungi</taxon>
        <taxon>Fungi incertae sedis</taxon>
        <taxon>Mucoromycota</taxon>
        <taxon>Mucoromycotina</taxon>
        <taxon>Mucoromycetes</taxon>
        <taxon>Mucorales</taxon>
        <taxon>Phycomycetaceae</taxon>
        <taxon>Phycomyces</taxon>
    </lineage>
</organism>
<evidence type="ECO:0000256" key="4">
    <source>
        <dbReference type="ARBA" id="ARBA00022679"/>
    </source>
</evidence>
<feature type="transmembrane region" description="Helical" evidence="10">
    <location>
        <begin position="338"/>
        <end position="356"/>
    </location>
</feature>
<evidence type="ECO:0000313" key="13">
    <source>
        <dbReference type="Proteomes" id="UP000077315"/>
    </source>
</evidence>
<dbReference type="GO" id="GO:0000026">
    <property type="term" value="F:alpha-1,2-mannosyltransferase activity"/>
    <property type="evidence" value="ECO:0007669"/>
    <property type="project" value="TreeGrafter"/>
</dbReference>
<keyword evidence="11" id="KW-0732">Signal</keyword>
<feature type="transmembrane region" description="Helical" evidence="10">
    <location>
        <begin position="310"/>
        <end position="326"/>
    </location>
</feature>
<dbReference type="GeneID" id="28993117"/>
<evidence type="ECO:0000313" key="12">
    <source>
        <dbReference type="EMBL" id="OAD69894.1"/>
    </source>
</evidence>
<feature type="transmembrane region" description="Helical" evidence="10">
    <location>
        <begin position="284"/>
        <end position="303"/>
    </location>
</feature>
<dbReference type="Proteomes" id="UP000077315">
    <property type="component" value="Unassembled WGS sequence"/>
</dbReference>
<dbReference type="VEuPathDB" id="FungiDB:PHYBLDRAFT_149075"/>
<reference evidence="13" key="1">
    <citation type="submission" date="2015-06" db="EMBL/GenBank/DDBJ databases">
        <title>Expansion of signal transduction pathways in fungi by whole-genome duplication.</title>
        <authorList>
            <consortium name="DOE Joint Genome Institute"/>
            <person name="Corrochano L.M."/>
            <person name="Kuo A."/>
            <person name="Marcet-Houben M."/>
            <person name="Polaino S."/>
            <person name="Salamov A."/>
            <person name="Villalobos J.M."/>
            <person name="Alvarez M.I."/>
            <person name="Avalos J."/>
            <person name="Benito E.P."/>
            <person name="Benoit I."/>
            <person name="Burger G."/>
            <person name="Camino L.P."/>
            <person name="Canovas D."/>
            <person name="Cerda-Olmedo E."/>
            <person name="Cheng J.-F."/>
            <person name="Dominguez A."/>
            <person name="Elias M."/>
            <person name="Eslava A.P."/>
            <person name="Glaser F."/>
            <person name="Grimwood J."/>
            <person name="Gutierrez G."/>
            <person name="Heitman J."/>
            <person name="Henrissat B."/>
            <person name="Iturriaga E.A."/>
            <person name="Lang B.F."/>
            <person name="Lavin J.L."/>
            <person name="Lee S."/>
            <person name="Li W."/>
            <person name="Lindquist E."/>
            <person name="Lopez-Garcia S."/>
            <person name="Luque E.M."/>
            <person name="Marcos A.T."/>
            <person name="Martin J."/>
            <person name="McCluskey K."/>
            <person name="Medina H.R."/>
            <person name="Miralles-Duran A."/>
            <person name="Miyazaki A."/>
            <person name="Munoz-Torres E."/>
            <person name="Oguiza J.A."/>
            <person name="Ohm R."/>
            <person name="Olmedo M."/>
            <person name="Orejas M."/>
            <person name="Ortiz-Castellanos L."/>
            <person name="Pisabarro A.G."/>
            <person name="Rodriguez-Romero J."/>
            <person name="Ruiz-Herrera J."/>
            <person name="Ruiz-Vazquez R."/>
            <person name="Sanz C."/>
            <person name="Schackwitz W."/>
            <person name="Schmutz J."/>
            <person name="Shahriari M."/>
            <person name="Shelest E."/>
            <person name="Silva-Franco F."/>
            <person name="Soanes D."/>
            <person name="Syed K."/>
            <person name="Tagua V.G."/>
            <person name="Talbot N.J."/>
            <person name="Thon M."/>
            <person name="De vries R.P."/>
            <person name="Wiebenga A."/>
            <person name="Yadav J.S."/>
            <person name="Braun E.L."/>
            <person name="Baker S."/>
            <person name="Garre V."/>
            <person name="Horwitz B."/>
            <person name="Torres-Martinez S."/>
            <person name="Idnurm A."/>
            <person name="Herrera-Estrella A."/>
            <person name="Gabaldon T."/>
            <person name="Grigoriev I.V."/>
        </authorList>
    </citation>
    <scope>NUCLEOTIDE SEQUENCE [LARGE SCALE GENOMIC DNA]</scope>
    <source>
        <strain evidence="13">NRRL 1555(-)</strain>
    </source>
</reference>
<dbReference type="STRING" id="763407.A0A162NI51"/>
<evidence type="ECO:0000256" key="9">
    <source>
        <dbReference type="ARBA" id="ARBA00024708"/>
    </source>
</evidence>
<feature type="transmembrane region" description="Helical" evidence="10">
    <location>
        <begin position="156"/>
        <end position="179"/>
    </location>
</feature>
<comment type="similarity">
    <text evidence="2">Belongs to the glycosyltransferase 22 family. PIGB subfamily.</text>
</comment>
<evidence type="ECO:0000256" key="2">
    <source>
        <dbReference type="ARBA" id="ARBA00006065"/>
    </source>
</evidence>
<dbReference type="EC" id="2.4.1.-" evidence="10"/>
<dbReference type="GO" id="GO:0006506">
    <property type="term" value="P:GPI anchor biosynthetic process"/>
    <property type="evidence" value="ECO:0007669"/>
    <property type="project" value="TreeGrafter"/>
</dbReference>
<feature type="signal peptide" evidence="11">
    <location>
        <begin position="1"/>
        <end position="18"/>
    </location>
</feature>
<name>A0A162NI51_PHYB8</name>
<evidence type="ECO:0000256" key="6">
    <source>
        <dbReference type="ARBA" id="ARBA00022824"/>
    </source>
</evidence>
<protein>
    <recommendedName>
        <fullName evidence="10">Mannosyltransferase</fullName>
        <ecNumber evidence="10">2.4.1.-</ecNumber>
    </recommendedName>
</protein>
<dbReference type="PANTHER" id="PTHR22760:SF4">
    <property type="entry name" value="GPI MANNOSYLTRANSFERASE 3"/>
    <property type="match status" value="1"/>
</dbReference>
<evidence type="ECO:0000256" key="3">
    <source>
        <dbReference type="ARBA" id="ARBA00022676"/>
    </source>
</evidence>